<accession>D2Z430</accession>
<sequence>MALWNRKKSKDGFAGLAIMSNGIYYLELLRSDTDLAVNRYEFVSYSHGAVKQDSLVDQEEAVRAIGELSDRIGGFGFDVALGIPSRDVMIKNVEFPDMDLEMAKDALHWNFDKNFPYDASEALYDADVIELPDGGKQDRVHLVVAAVRRFKIQGFLERLRGDGVPLSSMEPNNVAAFRAISRGMSIYDHGYIVLIIAAESLQMMIGYRESSLLFRSVPFPSDSVMSMEELSNRVVSEIQATGNYVRTLFRGINLSTVLLAGDVSVREHIVDRLKTEFDFSVDIVDPWLRWGITGAPDEAGEADVVVGLAARNLI</sequence>
<comment type="caution">
    <text evidence="1">The sequence shown here is derived from an EMBL/GenBank/DDBJ whole genome shotgun (WGS) entry which is preliminary data.</text>
</comment>
<keyword evidence="2" id="KW-1185">Reference proteome</keyword>
<dbReference type="Proteomes" id="UP000006427">
    <property type="component" value="Unassembled WGS sequence"/>
</dbReference>
<dbReference type="AlphaFoldDB" id="D2Z430"/>
<dbReference type="SUPFAM" id="SSF53067">
    <property type="entry name" value="Actin-like ATPase domain"/>
    <property type="match status" value="1"/>
</dbReference>
<dbReference type="eggNOG" id="COG4972">
    <property type="taxonomic scope" value="Bacteria"/>
</dbReference>
<organism evidence="1 2">
    <name type="scientific">Dethiosulfovibrio peptidovorans DSM 11002</name>
    <dbReference type="NCBI Taxonomy" id="469381"/>
    <lineage>
        <taxon>Bacteria</taxon>
        <taxon>Thermotogati</taxon>
        <taxon>Synergistota</taxon>
        <taxon>Synergistia</taxon>
        <taxon>Synergistales</taxon>
        <taxon>Dethiosulfovibrionaceae</taxon>
        <taxon>Dethiosulfovibrio</taxon>
    </lineage>
</organism>
<evidence type="ECO:0000313" key="2">
    <source>
        <dbReference type="Proteomes" id="UP000006427"/>
    </source>
</evidence>
<dbReference type="InterPro" id="IPR043129">
    <property type="entry name" value="ATPase_NBD"/>
</dbReference>
<dbReference type="OrthoDB" id="4417at2"/>
<name>D2Z430_9BACT</name>
<reference evidence="1 2" key="1">
    <citation type="journal article" date="2010" name="Stand. Genomic Sci.">
        <title>Permanent draft genome sequence of Dethiosulfovibrio peptidovorans type strain (SEBR 4207).</title>
        <authorList>
            <person name="Labutti K."/>
            <person name="Mayilraj S."/>
            <person name="Clum A."/>
            <person name="Lucas S."/>
            <person name="Glavina Del Rio T."/>
            <person name="Nolan M."/>
            <person name="Tice H."/>
            <person name="Cheng J.F."/>
            <person name="Pitluck S."/>
            <person name="Liolios K."/>
            <person name="Ivanova N."/>
            <person name="Mavromatis K."/>
            <person name="Mikhailova N."/>
            <person name="Pati A."/>
            <person name="Goodwin L."/>
            <person name="Chen A."/>
            <person name="Palaniappan K."/>
            <person name="Land M."/>
            <person name="Hauser L."/>
            <person name="Chang Y.J."/>
            <person name="Jeffries C.D."/>
            <person name="Rohde M."/>
            <person name="Spring S."/>
            <person name="Goker M."/>
            <person name="Woyke T."/>
            <person name="Bristow J."/>
            <person name="Eisen J.A."/>
            <person name="Markowitz V."/>
            <person name="Hugenholtz P."/>
            <person name="Kyrpides N.C."/>
            <person name="Klenk H.P."/>
            <person name="Lapidus A."/>
        </authorList>
    </citation>
    <scope>NUCLEOTIDE SEQUENCE [LARGE SCALE GENOMIC DNA]</scope>
    <source>
        <strain evidence="1 2">DSM 11002</strain>
    </source>
</reference>
<proteinExistence type="predicted"/>
<dbReference type="RefSeq" id="WP_005662229.1">
    <property type="nucleotide sequence ID" value="NZ_ABTR02000001.1"/>
</dbReference>
<dbReference type="STRING" id="469381.Dpep_2269"/>
<dbReference type="PANTHER" id="PTHR32432">
    <property type="entry name" value="CELL DIVISION PROTEIN FTSA-RELATED"/>
    <property type="match status" value="1"/>
</dbReference>
<gene>
    <name evidence="1" type="ORF">Dpep_2269</name>
</gene>
<protein>
    <submittedName>
        <fullName evidence="1">Tfp pilus assembly protein ATPase PilM-like protein</fullName>
    </submittedName>
</protein>
<dbReference type="PANTHER" id="PTHR32432:SF3">
    <property type="entry name" value="ETHANOLAMINE UTILIZATION PROTEIN EUTJ"/>
    <property type="match status" value="1"/>
</dbReference>
<dbReference type="Gene3D" id="3.30.420.40">
    <property type="match status" value="1"/>
</dbReference>
<dbReference type="PaxDb" id="469381-Dpep_2269"/>
<dbReference type="InterPro" id="IPR050696">
    <property type="entry name" value="FtsA/MreB"/>
</dbReference>
<evidence type="ECO:0000313" key="1">
    <source>
        <dbReference type="EMBL" id="EFC92291.1"/>
    </source>
</evidence>
<dbReference type="EMBL" id="ABTR02000001">
    <property type="protein sequence ID" value="EFC92291.1"/>
    <property type="molecule type" value="Genomic_DNA"/>
</dbReference>